<reference evidence="5 6" key="1">
    <citation type="submission" date="2016-04" db="EMBL/GenBank/DDBJ databases">
        <title>Complete genome sequence of Dokdonella koreensis DS-123T.</title>
        <authorList>
            <person name="Kim J.F."/>
            <person name="Lee H."/>
            <person name="Kwak M.-J."/>
        </authorList>
    </citation>
    <scope>NUCLEOTIDE SEQUENCE [LARGE SCALE GENOMIC DNA]</scope>
    <source>
        <strain evidence="5 6">DS-123</strain>
    </source>
</reference>
<feature type="region of interest" description="Disordered" evidence="3">
    <location>
        <begin position="117"/>
        <end position="149"/>
    </location>
</feature>
<protein>
    <submittedName>
        <fullName evidence="5">Integral membrane protein</fullName>
    </submittedName>
</protein>
<dbReference type="Proteomes" id="UP000076830">
    <property type="component" value="Chromosome"/>
</dbReference>
<evidence type="ECO:0000313" key="6">
    <source>
        <dbReference type="Proteomes" id="UP000076830"/>
    </source>
</evidence>
<dbReference type="Gene3D" id="1.25.40.10">
    <property type="entry name" value="Tetratricopeptide repeat domain"/>
    <property type="match status" value="1"/>
</dbReference>
<dbReference type="GO" id="GO:0006355">
    <property type="term" value="P:regulation of DNA-templated transcription"/>
    <property type="evidence" value="ECO:0007669"/>
    <property type="project" value="InterPro"/>
</dbReference>
<dbReference type="PROSITE" id="PS51755">
    <property type="entry name" value="OMPR_PHOB"/>
    <property type="match status" value="1"/>
</dbReference>
<feature type="compositionally biased region" description="Low complexity" evidence="3">
    <location>
        <begin position="117"/>
        <end position="131"/>
    </location>
</feature>
<dbReference type="OrthoDB" id="9149639at2"/>
<dbReference type="InterPro" id="IPR001867">
    <property type="entry name" value="OmpR/PhoB-type_DNA-bd"/>
</dbReference>
<dbReference type="SUPFAM" id="SSF46894">
    <property type="entry name" value="C-terminal effector domain of the bipartite response regulators"/>
    <property type="match status" value="1"/>
</dbReference>
<dbReference type="CDD" id="cd00383">
    <property type="entry name" value="trans_reg_C"/>
    <property type="match status" value="1"/>
</dbReference>
<dbReference type="SMART" id="SM00862">
    <property type="entry name" value="Trans_reg_C"/>
    <property type="match status" value="1"/>
</dbReference>
<feature type="DNA-binding region" description="OmpR/PhoB-type" evidence="2">
    <location>
        <begin position="9"/>
        <end position="107"/>
    </location>
</feature>
<feature type="compositionally biased region" description="Low complexity" evidence="3">
    <location>
        <begin position="139"/>
        <end position="148"/>
    </location>
</feature>
<evidence type="ECO:0000313" key="5">
    <source>
        <dbReference type="EMBL" id="ANB18264.1"/>
    </source>
</evidence>
<dbReference type="InterPro" id="IPR036388">
    <property type="entry name" value="WH-like_DNA-bd_sf"/>
</dbReference>
<keyword evidence="6" id="KW-1185">Reference proteome</keyword>
<proteinExistence type="predicted"/>
<dbReference type="EMBL" id="CP015249">
    <property type="protein sequence ID" value="ANB18264.1"/>
    <property type="molecule type" value="Genomic_DNA"/>
</dbReference>
<dbReference type="KEGG" id="dko:I596_2252"/>
<evidence type="ECO:0000256" key="1">
    <source>
        <dbReference type="ARBA" id="ARBA00023125"/>
    </source>
</evidence>
<name>A0A160DVA1_9GAMM</name>
<dbReference type="GO" id="GO:0003677">
    <property type="term" value="F:DNA binding"/>
    <property type="evidence" value="ECO:0007669"/>
    <property type="project" value="UniProtKB-UniRule"/>
</dbReference>
<dbReference type="SUPFAM" id="SSF48452">
    <property type="entry name" value="TPR-like"/>
    <property type="match status" value="2"/>
</dbReference>
<dbReference type="InterPro" id="IPR016032">
    <property type="entry name" value="Sig_transdc_resp-reg_C-effctor"/>
</dbReference>
<keyword evidence="1 2" id="KW-0238">DNA-binding</keyword>
<gene>
    <name evidence="5" type="ORF">I596_2252</name>
</gene>
<evidence type="ECO:0000256" key="3">
    <source>
        <dbReference type="SAM" id="MobiDB-lite"/>
    </source>
</evidence>
<dbReference type="STRING" id="1300342.I596_2252"/>
<feature type="domain" description="OmpR/PhoB-type" evidence="4">
    <location>
        <begin position="9"/>
        <end position="107"/>
    </location>
</feature>
<sequence length="799" mass="84897">MADNPTHFMRSYSFAGFRFDPRARIVLRGDEPVAIPPKSLECLAYLLEHRDRAVGRDELISAVWGRTDVGYAVLAQTLWKARRALGETRADTQLVRTVSRFGYQWVAPVELIDAAPLPAQPSPSQASQVQDPPSPSAVPVPVTSSPVPGTSRRWRLPASVLAAILVVAGAGVIWLGRSTPPPPPAAEPAAIDGGRFLVLPVTLDAEAGDGAWVRLGVMDYLGARLRESGGVQVTPSDRVVALLSQQPHFDVGDPAQLEQVRLVTGASYVVVPRATRHDGGWKITLAMHGNEAVQTVEAEAASPLDAANGAVERVLRAAGIETRSLDVRPDRLSELLQRIDAASLAGDHARARELAESAPVDLRTDPRLRLKTAQIDFHSGRLDEAAAVFEPLTGSSTGLSDELRAVATMGLAAIAERRQRYGEAVVRYGEAIGLLGERGDPASVGQAYMMRGLAEGYLGQTDRSLADFGRARLAMTRAGDQPMLANLDSAIGLAERARGRYGEAAAAFDRAIVVLDRFNMNDRLAAALIGAVGVRLALLDHARALVLSERAWQLAGSIESRILVNYLALVRGYALLANGQLGAAEALLQQLGPIADPASAEAMPDLLLLRVQLDAARHRPGITSRQADLLLDRIEHPVEPTFRTSLGGAVMVLASSALDGNDVALAERLLEHLRRGAADSGDTLRPLALALVEAKILAVRGDAAAGTHFSMALTEADRGPYPDALVTVGLAWARQLQHGGDHETMTMLAGRLAPLVERDFRAARAAAVLYRALGEPALAAAADVSAAALAGERDPHGPL</sequence>
<evidence type="ECO:0000259" key="4">
    <source>
        <dbReference type="PROSITE" id="PS51755"/>
    </source>
</evidence>
<organism evidence="5 6">
    <name type="scientific">Dokdonella koreensis DS-123</name>
    <dbReference type="NCBI Taxonomy" id="1300342"/>
    <lineage>
        <taxon>Bacteria</taxon>
        <taxon>Pseudomonadati</taxon>
        <taxon>Pseudomonadota</taxon>
        <taxon>Gammaproteobacteria</taxon>
        <taxon>Lysobacterales</taxon>
        <taxon>Rhodanobacteraceae</taxon>
        <taxon>Dokdonella</taxon>
    </lineage>
</organism>
<evidence type="ECO:0000256" key="2">
    <source>
        <dbReference type="PROSITE-ProRule" id="PRU01091"/>
    </source>
</evidence>
<accession>A0A160DVA1</accession>
<dbReference type="GO" id="GO:0000160">
    <property type="term" value="P:phosphorelay signal transduction system"/>
    <property type="evidence" value="ECO:0007669"/>
    <property type="project" value="InterPro"/>
</dbReference>
<dbReference type="InterPro" id="IPR011990">
    <property type="entry name" value="TPR-like_helical_dom_sf"/>
</dbReference>
<dbReference type="Pfam" id="PF00486">
    <property type="entry name" value="Trans_reg_C"/>
    <property type="match status" value="1"/>
</dbReference>
<dbReference type="Gene3D" id="1.10.10.10">
    <property type="entry name" value="Winged helix-like DNA-binding domain superfamily/Winged helix DNA-binding domain"/>
    <property type="match status" value="1"/>
</dbReference>
<dbReference type="RefSeq" id="WP_067647457.1">
    <property type="nucleotide sequence ID" value="NZ_CP015249.1"/>
</dbReference>
<dbReference type="AlphaFoldDB" id="A0A160DVA1"/>